<protein>
    <recommendedName>
        <fullName evidence="3">HNH endonuclease</fullName>
    </recommendedName>
</protein>
<sequence>MLKSCQYCGRIHDVKIDCGKKPQSQKKPTYIDKFRSSRKWREKREQIRRRDKNLCQVCIRKLYGTDRQYNYENLSVHHAIPIETDYDLRLEDNNLLTICGMHHEMAEGGQIPYEIIKKIIEEQEADEEVSPGDAL</sequence>
<gene>
    <name evidence="1" type="ORF">DWY69_20760</name>
</gene>
<dbReference type="OrthoDB" id="9811997at2"/>
<proteinExistence type="predicted"/>
<organism evidence="1 2">
    <name type="scientific">Eisenbergiella massiliensis</name>
    <dbReference type="NCBI Taxonomy" id="1720294"/>
    <lineage>
        <taxon>Bacteria</taxon>
        <taxon>Bacillati</taxon>
        <taxon>Bacillota</taxon>
        <taxon>Clostridia</taxon>
        <taxon>Lachnospirales</taxon>
        <taxon>Lachnospiraceae</taxon>
        <taxon>Eisenbergiella</taxon>
    </lineage>
</organism>
<reference evidence="1 2" key="1">
    <citation type="submission" date="2018-08" db="EMBL/GenBank/DDBJ databases">
        <title>A genome reference for cultivated species of the human gut microbiota.</title>
        <authorList>
            <person name="Zou Y."/>
            <person name="Xue W."/>
            <person name="Luo G."/>
        </authorList>
    </citation>
    <scope>NUCLEOTIDE SEQUENCE [LARGE SCALE GENOMIC DNA]</scope>
    <source>
        <strain evidence="1 2">AF26-4BH</strain>
    </source>
</reference>
<name>A0A3E3IMA2_9FIRM</name>
<dbReference type="Proteomes" id="UP000261166">
    <property type="component" value="Unassembled WGS sequence"/>
</dbReference>
<dbReference type="AlphaFoldDB" id="A0A3E3IMA2"/>
<dbReference type="Gene3D" id="1.10.30.50">
    <property type="match status" value="1"/>
</dbReference>
<accession>A0A3E3IMA2</accession>
<evidence type="ECO:0000313" key="1">
    <source>
        <dbReference type="EMBL" id="RGE68071.1"/>
    </source>
</evidence>
<dbReference type="EMBL" id="QVLU01000021">
    <property type="protein sequence ID" value="RGE68071.1"/>
    <property type="molecule type" value="Genomic_DNA"/>
</dbReference>
<comment type="caution">
    <text evidence="1">The sequence shown here is derived from an EMBL/GenBank/DDBJ whole genome shotgun (WGS) entry which is preliminary data.</text>
</comment>
<evidence type="ECO:0000313" key="2">
    <source>
        <dbReference type="Proteomes" id="UP000261166"/>
    </source>
</evidence>
<evidence type="ECO:0008006" key="3">
    <source>
        <dbReference type="Google" id="ProtNLM"/>
    </source>
</evidence>
<dbReference type="RefSeq" id="WP_117531312.1">
    <property type="nucleotide sequence ID" value="NZ_JBKXRP010000034.1"/>
</dbReference>